<evidence type="ECO:0000256" key="1">
    <source>
        <dbReference type="ARBA" id="ARBA00022737"/>
    </source>
</evidence>
<gene>
    <name evidence="4" type="ORF">Poli38472_001398</name>
</gene>
<proteinExistence type="predicted"/>
<evidence type="ECO:0000256" key="3">
    <source>
        <dbReference type="PROSITE-ProRule" id="PRU00023"/>
    </source>
</evidence>
<dbReference type="InterPro" id="IPR002110">
    <property type="entry name" value="Ankyrin_rpt"/>
</dbReference>
<dbReference type="PANTHER" id="PTHR24126:SF14">
    <property type="entry name" value="ANK_REP_REGION DOMAIN-CONTAINING PROTEIN"/>
    <property type="match status" value="1"/>
</dbReference>
<keyword evidence="2 3" id="KW-0040">ANK repeat</keyword>
<accession>A0A8K1FRQ3</accession>
<feature type="repeat" description="ANK" evidence="3">
    <location>
        <begin position="59"/>
        <end position="91"/>
    </location>
</feature>
<feature type="repeat" description="ANK" evidence="3">
    <location>
        <begin position="92"/>
        <end position="125"/>
    </location>
</feature>
<feature type="repeat" description="ANK" evidence="3">
    <location>
        <begin position="159"/>
        <end position="192"/>
    </location>
</feature>
<dbReference type="Pfam" id="PF12796">
    <property type="entry name" value="Ank_2"/>
    <property type="match status" value="2"/>
</dbReference>
<name>A0A8K1FRQ3_PYTOL</name>
<sequence length="355" mass="39273">MNPRERTSMRKEQLTQKTMYVFERRDDGRRHFLTADEAYQLLETTERALLPNDCTIEADTTSALHAACKRGFLDEVKVALAHGADVNATTVTGATALQEACIESGSVEVVEYLIEYGADVNAKHSGGLTPVHLAVSKYRWHITVALLDNGADINAADDEGCTAAHIAARFANNEEMLDLLYNRGANMLALDANGRSAVQLACDSVRLPAFKLLLNSYMDPIVRDQDGNTLAHHLAKKHKHHLLAILLRKDIDINLRNKAGHTPLALCLQWTMSSSLIEVFETTYQLMARYAKYDDAMGTTLLEASEGHSEAKTVVVCAEHWAIEHNFGKPSLTKVPYKVFWQGADFAKAYLASLS</sequence>
<dbReference type="OrthoDB" id="59416at2759"/>
<dbReference type="AlphaFoldDB" id="A0A8K1FRQ3"/>
<evidence type="ECO:0008006" key="6">
    <source>
        <dbReference type="Google" id="ProtNLM"/>
    </source>
</evidence>
<keyword evidence="1" id="KW-0677">Repeat</keyword>
<dbReference type="SMART" id="SM00248">
    <property type="entry name" value="ANK"/>
    <property type="match status" value="6"/>
</dbReference>
<dbReference type="SUPFAM" id="SSF48403">
    <property type="entry name" value="Ankyrin repeat"/>
    <property type="match status" value="1"/>
</dbReference>
<dbReference type="PROSITE" id="PS50088">
    <property type="entry name" value="ANK_REPEAT"/>
    <property type="match status" value="4"/>
</dbReference>
<dbReference type="PANTHER" id="PTHR24126">
    <property type="entry name" value="ANKYRIN REPEAT, PH AND SEC7 DOMAIN CONTAINING PROTEIN SECG-RELATED"/>
    <property type="match status" value="1"/>
</dbReference>
<reference evidence="4" key="1">
    <citation type="submission" date="2019-03" db="EMBL/GenBank/DDBJ databases">
        <title>Long read genome sequence of the mycoparasitic Pythium oligandrum ATCC 38472 isolated from sugarbeet rhizosphere.</title>
        <authorList>
            <person name="Gaulin E."/>
        </authorList>
    </citation>
    <scope>NUCLEOTIDE SEQUENCE</scope>
    <source>
        <strain evidence="4">ATCC 38472_TT</strain>
    </source>
</reference>
<organism evidence="4 5">
    <name type="scientific">Pythium oligandrum</name>
    <name type="common">Mycoparasitic fungus</name>
    <dbReference type="NCBI Taxonomy" id="41045"/>
    <lineage>
        <taxon>Eukaryota</taxon>
        <taxon>Sar</taxon>
        <taxon>Stramenopiles</taxon>
        <taxon>Oomycota</taxon>
        <taxon>Peronosporomycetes</taxon>
        <taxon>Pythiales</taxon>
        <taxon>Pythiaceae</taxon>
        <taxon>Pythium</taxon>
    </lineage>
</organism>
<evidence type="ECO:0000256" key="2">
    <source>
        <dbReference type="ARBA" id="ARBA00023043"/>
    </source>
</evidence>
<dbReference type="InterPro" id="IPR036770">
    <property type="entry name" value="Ankyrin_rpt-contain_sf"/>
</dbReference>
<evidence type="ECO:0000313" key="4">
    <source>
        <dbReference type="EMBL" id="TMW69242.1"/>
    </source>
</evidence>
<dbReference type="PROSITE" id="PS50297">
    <property type="entry name" value="ANK_REP_REGION"/>
    <property type="match status" value="4"/>
</dbReference>
<protein>
    <recommendedName>
        <fullName evidence="6">Ankyrin repeat protein</fullName>
    </recommendedName>
</protein>
<dbReference type="Proteomes" id="UP000794436">
    <property type="component" value="Unassembled WGS sequence"/>
</dbReference>
<comment type="caution">
    <text evidence="4">The sequence shown here is derived from an EMBL/GenBank/DDBJ whole genome shotgun (WGS) entry which is preliminary data.</text>
</comment>
<feature type="repeat" description="ANK" evidence="3">
    <location>
        <begin position="126"/>
        <end position="158"/>
    </location>
</feature>
<dbReference type="Gene3D" id="1.25.40.20">
    <property type="entry name" value="Ankyrin repeat-containing domain"/>
    <property type="match status" value="2"/>
</dbReference>
<evidence type="ECO:0000313" key="5">
    <source>
        <dbReference type="Proteomes" id="UP000794436"/>
    </source>
</evidence>
<dbReference type="EMBL" id="SPLM01000001">
    <property type="protein sequence ID" value="TMW69242.1"/>
    <property type="molecule type" value="Genomic_DNA"/>
</dbReference>
<keyword evidence="5" id="KW-1185">Reference proteome</keyword>